<reference evidence="1" key="1">
    <citation type="submission" date="2022-07" db="EMBL/GenBank/DDBJ databases">
        <title>Phylogenomic reconstructions and comparative analyses of Kickxellomycotina fungi.</title>
        <authorList>
            <person name="Reynolds N.K."/>
            <person name="Stajich J.E."/>
            <person name="Barry K."/>
            <person name="Grigoriev I.V."/>
            <person name="Crous P."/>
            <person name="Smith M.E."/>
        </authorList>
    </citation>
    <scope>NUCLEOTIDE SEQUENCE</scope>
    <source>
        <strain evidence="1">NRRL 5244</strain>
    </source>
</reference>
<protein>
    <submittedName>
        <fullName evidence="1">Uncharacterized protein</fullName>
    </submittedName>
</protein>
<dbReference type="Proteomes" id="UP001150603">
    <property type="component" value="Unassembled WGS sequence"/>
</dbReference>
<organism evidence="1 2">
    <name type="scientific">Linderina macrospora</name>
    <dbReference type="NCBI Taxonomy" id="4868"/>
    <lineage>
        <taxon>Eukaryota</taxon>
        <taxon>Fungi</taxon>
        <taxon>Fungi incertae sedis</taxon>
        <taxon>Zoopagomycota</taxon>
        <taxon>Kickxellomycotina</taxon>
        <taxon>Kickxellomycetes</taxon>
        <taxon>Kickxellales</taxon>
        <taxon>Kickxellaceae</taxon>
        <taxon>Linderina</taxon>
    </lineage>
</organism>
<accession>A0ACC1J957</accession>
<proteinExistence type="predicted"/>
<evidence type="ECO:0000313" key="2">
    <source>
        <dbReference type="Proteomes" id="UP001150603"/>
    </source>
</evidence>
<gene>
    <name evidence="1" type="ORF">FBU59_003256</name>
</gene>
<name>A0ACC1J957_9FUNG</name>
<sequence length="504" mass="55990">MAIAENIPNEILHDIFEHLWDEEFICTFITRRRSTHHEHDQRHIHHLLRTRQVSPIHVCRTWRAAGRPQFFRSLVLTGSNPHADMLQLVERAFVEVGTGGILANTLVSGPMARARTLGLSFAGSQSENSHWPGVLQQKGFAEQFPNIMHVWVQCVGDVGGQLIASLYGLLHKVTSLHLGELTRRNPESPRLVRACSSSLQVLSVGSVSGGVLADALFHDGHQVEYPNMSRFVFGVDSRANIHSGQRPLPRCPFPNMRELHFDDTLSLGPPRESWYAPLYDTLLKYDNMALQYLTFPVIYNTQRTVSRRNCPELVELRQIKCCWATGPWEVGHSDSTRVLTAIATIPKLQKYVHPSYIAGLTGVPASIECTSLRYLDLYGWPLTISDMAWVMASFSRLQTLRVTLASGGGMVDVSGNYACSVKNLVVGATGGALALPELHRLFAVLASMPCIDQLVLYSDAYAHVRSELLRLESHEDIAPRLGRAHITNLDHFELSGGGQAPGDV</sequence>
<comment type="caution">
    <text evidence="1">The sequence shown here is derived from an EMBL/GenBank/DDBJ whole genome shotgun (WGS) entry which is preliminary data.</text>
</comment>
<evidence type="ECO:0000313" key="1">
    <source>
        <dbReference type="EMBL" id="KAJ1942241.1"/>
    </source>
</evidence>
<feature type="non-terminal residue" evidence="1">
    <location>
        <position position="504"/>
    </location>
</feature>
<keyword evidence="2" id="KW-1185">Reference proteome</keyword>
<dbReference type="EMBL" id="JANBPW010002022">
    <property type="protein sequence ID" value="KAJ1942241.1"/>
    <property type="molecule type" value="Genomic_DNA"/>
</dbReference>